<accession>A0ACC2DSV6</accession>
<protein>
    <submittedName>
        <fullName evidence="1">Uncharacterized protein</fullName>
    </submittedName>
</protein>
<keyword evidence="2" id="KW-1185">Reference proteome</keyword>
<organism evidence="1 2">
    <name type="scientific">Diphasiastrum complanatum</name>
    <name type="common">Issler's clubmoss</name>
    <name type="synonym">Lycopodium complanatum</name>
    <dbReference type="NCBI Taxonomy" id="34168"/>
    <lineage>
        <taxon>Eukaryota</taxon>
        <taxon>Viridiplantae</taxon>
        <taxon>Streptophyta</taxon>
        <taxon>Embryophyta</taxon>
        <taxon>Tracheophyta</taxon>
        <taxon>Lycopodiopsida</taxon>
        <taxon>Lycopodiales</taxon>
        <taxon>Lycopodiaceae</taxon>
        <taxon>Lycopodioideae</taxon>
        <taxon>Diphasiastrum</taxon>
    </lineage>
</organism>
<comment type="caution">
    <text evidence="1">The sequence shown here is derived from an EMBL/GenBank/DDBJ whole genome shotgun (WGS) entry which is preliminary data.</text>
</comment>
<sequence length="405" mass="44949">MGLPDAFLKAMIWWAVLIGVALSKWFLVSSVGEIHSHAEVDANGLFCTQLISTMGYPCEEHQAVTADGFVLAVHRIPYGAMGKQITPTRQPVFLQHGFMGGGDQWVLDSPQQSLAFILADSGFDVWIGNLRCNRWSTGHASLTTQDKKYWEWSWDEHATFDVPAMLQLVFNQTGSRAKYIGHSQGTIIFLAALSQSSVTQFVDGAALLSPIAYLSQVTSILAKTFATIFVDKVYLGLGVKEFDASSGLGKRLLQLYCSLRVSDCVNLITELSGPNCCVDFSRMPFYTLYEPQSTSVKNIAHLLQMIRTGRFNKFDYGAVGNLQHYGQLQPPNYNLSRISQDFSMLLAYGGEDALADESDVQYLVSKLPCHPRILHLPQYAHADFVLGTSANKDLYEPIINYFLGK</sequence>
<proteinExistence type="predicted"/>
<name>A0ACC2DSV6_DIPCM</name>
<gene>
    <name evidence="1" type="ORF">O6H91_05G121000</name>
</gene>
<dbReference type="EMBL" id="CM055096">
    <property type="protein sequence ID" value="KAJ7557301.1"/>
    <property type="molecule type" value="Genomic_DNA"/>
</dbReference>
<reference evidence="2" key="1">
    <citation type="journal article" date="2024" name="Proc. Natl. Acad. Sci. U.S.A.">
        <title>Extraordinary preservation of gene collinearity over three hundred million years revealed in homosporous lycophytes.</title>
        <authorList>
            <person name="Li C."/>
            <person name="Wickell D."/>
            <person name="Kuo L.Y."/>
            <person name="Chen X."/>
            <person name="Nie B."/>
            <person name="Liao X."/>
            <person name="Peng D."/>
            <person name="Ji J."/>
            <person name="Jenkins J."/>
            <person name="Williams M."/>
            <person name="Shu S."/>
            <person name="Plott C."/>
            <person name="Barry K."/>
            <person name="Rajasekar S."/>
            <person name="Grimwood J."/>
            <person name="Han X."/>
            <person name="Sun S."/>
            <person name="Hou Z."/>
            <person name="He W."/>
            <person name="Dai G."/>
            <person name="Sun C."/>
            <person name="Schmutz J."/>
            <person name="Leebens-Mack J.H."/>
            <person name="Li F.W."/>
            <person name="Wang L."/>
        </authorList>
    </citation>
    <scope>NUCLEOTIDE SEQUENCE [LARGE SCALE GENOMIC DNA]</scope>
    <source>
        <strain evidence="2">cv. PW_Plant_1</strain>
    </source>
</reference>
<evidence type="ECO:0000313" key="2">
    <source>
        <dbReference type="Proteomes" id="UP001162992"/>
    </source>
</evidence>
<dbReference type="Proteomes" id="UP001162992">
    <property type="component" value="Chromosome 5"/>
</dbReference>
<evidence type="ECO:0000313" key="1">
    <source>
        <dbReference type="EMBL" id="KAJ7557301.1"/>
    </source>
</evidence>